<dbReference type="Pfam" id="PF12697">
    <property type="entry name" value="Abhydrolase_6"/>
    <property type="match status" value="1"/>
</dbReference>
<evidence type="ECO:0000256" key="2">
    <source>
        <dbReference type="ARBA" id="ARBA00004240"/>
    </source>
</evidence>
<dbReference type="InterPro" id="IPR052374">
    <property type="entry name" value="SERAC1"/>
</dbReference>
<dbReference type="EMBL" id="JBHFFA010000004">
    <property type="protein sequence ID" value="KAL2631986.1"/>
    <property type="molecule type" value="Genomic_DNA"/>
</dbReference>
<name>A0ABD1YN11_9MARC</name>
<gene>
    <name evidence="9" type="ORF">R1flu_016672</name>
</gene>
<sequence length="679" mass="75791">MEEWLKFIVSNSQITGSPPRVLAVITNRDRSETILKLRRSNYPRLDLGHFKGELVLLQERFAGRAELFLDLHHLNAQSKREVKPLTEYIFQLMGSFFSKIPRVPKVCSELSSALIRISRSRNPSPVWTESTFLEFCKDSQTALRDVSHEVLQAVVSYLHDVGSIIKVARDRIKGVKDNTGDESKDKEPWIVVDPNWLTQNFLGELICQGHHFRVQDGSIGGNWSNNEVSGGLAQAANFLRLLEEVLRSKHNSWRKIEVSLLEDIMQDLDLCYRVTVEDGSGRYFVPIVYGGLGERVLFKVLDTLSAQVDQEAWHEQELQKLLPGHHDDKGQREIQAFCASQHGCPGIELEVDGEGSQETSSSSSYSNPSPSEAELTKGEKFLAASESQKIHLPQGVSKICDEVYEIYAPAAGSGVAKLEVVFIHGLQSDVSDETSFLSAWSVRGVPSNCWLKSWLPNRFPESRIICVSYDASPVKTSSQGTLDMFLTAENLISSLVNLGEIGQSCPVILVGHSLGGLVATNICNRVHKVASYSGADQIPYTKFRDNIKGLFFYSTPFKGLSSFWGSKEKESGDLMSNLGLLDTATARSNEDFAKLRATYGWETRGVLESSETTLYVEGVASTSKNSNRFVCEASARVPFVETMITLRDADHFTICRPETEQSSNFLYLVKFLESILRKF</sequence>
<reference evidence="9 10" key="1">
    <citation type="submission" date="2024-09" db="EMBL/GenBank/DDBJ databases">
        <title>Chromosome-scale assembly of Riccia fluitans.</title>
        <authorList>
            <person name="Paukszto L."/>
            <person name="Sawicki J."/>
            <person name="Karawczyk K."/>
            <person name="Piernik-Szablinska J."/>
            <person name="Szczecinska M."/>
            <person name="Mazdziarz M."/>
        </authorList>
    </citation>
    <scope>NUCLEOTIDE SEQUENCE [LARGE SCALE GENOMIC DNA]</scope>
    <source>
        <strain evidence="9">Rf_01</strain>
        <tissue evidence="9">Aerial parts of the thallus</tissue>
    </source>
</reference>
<dbReference type="InterPro" id="IPR000073">
    <property type="entry name" value="AB_hydrolase_1"/>
</dbReference>
<comment type="caution">
    <text evidence="9">The sequence shown here is derived from an EMBL/GenBank/DDBJ whole genome shotgun (WGS) entry which is preliminary data.</text>
</comment>
<organism evidence="9 10">
    <name type="scientific">Riccia fluitans</name>
    <dbReference type="NCBI Taxonomy" id="41844"/>
    <lineage>
        <taxon>Eukaryota</taxon>
        <taxon>Viridiplantae</taxon>
        <taxon>Streptophyta</taxon>
        <taxon>Embryophyta</taxon>
        <taxon>Marchantiophyta</taxon>
        <taxon>Marchantiopsida</taxon>
        <taxon>Marchantiidae</taxon>
        <taxon>Marchantiales</taxon>
        <taxon>Ricciaceae</taxon>
        <taxon>Riccia</taxon>
    </lineage>
</organism>
<dbReference type="AlphaFoldDB" id="A0ABD1YN11"/>
<accession>A0ABD1YN11</accession>
<evidence type="ECO:0000313" key="10">
    <source>
        <dbReference type="Proteomes" id="UP001605036"/>
    </source>
</evidence>
<keyword evidence="6" id="KW-0472">Membrane</keyword>
<proteinExistence type="predicted"/>
<dbReference type="PANTHER" id="PTHR48182">
    <property type="entry name" value="PROTEIN SERAC1"/>
    <property type="match status" value="1"/>
</dbReference>
<feature type="domain" description="AB hydrolase-1" evidence="8">
    <location>
        <begin position="420"/>
        <end position="652"/>
    </location>
</feature>
<keyword evidence="10" id="KW-1185">Reference proteome</keyword>
<feature type="compositionally biased region" description="Low complexity" evidence="7">
    <location>
        <begin position="360"/>
        <end position="371"/>
    </location>
</feature>
<keyword evidence="5" id="KW-0496">Mitochondrion</keyword>
<evidence type="ECO:0000259" key="8">
    <source>
        <dbReference type="Pfam" id="PF12697"/>
    </source>
</evidence>
<protein>
    <recommendedName>
        <fullName evidence="8">AB hydrolase-1 domain-containing protein</fullName>
    </recommendedName>
</protein>
<evidence type="ECO:0000313" key="9">
    <source>
        <dbReference type="EMBL" id="KAL2631986.1"/>
    </source>
</evidence>
<dbReference type="GO" id="GO:0005783">
    <property type="term" value="C:endoplasmic reticulum"/>
    <property type="evidence" value="ECO:0007669"/>
    <property type="project" value="UniProtKB-SubCell"/>
</dbReference>
<dbReference type="PANTHER" id="PTHR48182:SF2">
    <property type="entry name" value="PROTEIN SERAC1"/>
    <property type="match status" value="1"/>
</dbReference>
<keyword evidence="4" id="KW-0256">Endoplasmic reticulum</keyword>
<evidence type="ECO:0000256" key="5">
    <source>
        <dbReference type="ARBA" id="ARBA00023128"/>
    </source>
</evidence>
<feature type="region of interest" description="Disordered" evidence="7">
    <location>
        <begin position="348"/>
        <end position="373"/>
    </location>
</feature>
<dbReference type="GO" id="GO:0005739">
    <property type="term" value="C:mitochondrion"/>
    <property type="evidence" value="ECO:0007669"/>
    <property type="project" value="UniProtKB-SubCell"/>
</dbReference>
<comment type="subcellular location">
    <subcellularLocation>
        <location evidence="2">Endoplasmic reticulum</location>
    </subcellularLocation>
    <subcellularLocation>
        <location evidence="3">Membrane</location>
    </subcellularLocation>
    <subcellularLocation>
        <location evidence="1">Mitochondrion</location>
    </subcellularLocation>
</comment>
<evidence type="ECO:0000256" key="7">
    <source>
        <dbReference type="SAM" id="MobiDB-lite"/>
    </source>
</evidence>
<dbReference type="Gene3D" id="3.40.50.1820">
    <property type="entry name" value="alpha/beta hydrolase"/>
    <property type="match status" value="1"/>
</dbReference>
<dbReference type="Proteomes" id="UP001605036">
    <property type="component" value="Unassembled WGS sequence"/>
</dbReference>
<evidence type="ECO:0000256" key="3">
    <source>
        <dbReference type="ARBA" id="ARBA00004370"/>
    </source>
</evidence>
<evidence type="ECO:0000256" key="6">
    <source>
        <dbReference type="ARBA" id="ARBA00023136"/>
    </source>
</evidence>
<dbReference type="InterPro" id="IPR029058">
    <property type="entry name" value="AB_hydrolase_fold"/>
</dbReference>
<evidence type="ECO:0000256" key="4">
    <source>
        <dbReference type="ARBA" id="ARBA00022824"/>
    </source>
</evidence>
<evidence type="ECO:0000256" key="1">
    <source>
        <dbReference type="ARBA" id="ARBA00004173"/>
    </source>
</evidence>
<dbReference type="GO" id="GO:0016020">
    <property type="term" value="C:membrane"/>
    <property type="evidence" value="ECO:0007669"/>
    <property type="project" value="UniProtKB-SubCell"/>
</dbReference>
<dbReference type="SUPFAM" id="SSF53474">
    <property type="entry name" value="alpha/beta-Hydrolases"/>
    <property type="match status" value="1"/>
</dbReference>